<dbReference type="InterPro" id="IPR036390">
    <property type="entry name" value="WH_DNA-bd_sf"/>
</dbReference>
<keyword evidence="2" id="KW-1185">Reference proteome</keyword>
<dbReference type="PRINTS" id="PR00778">
    <property type="entry name" value="HTHARSR"/>
</dbReference>
<name>A0ABS7CF82_9BACL</name>
<proteinExistence type="predicted"/>
<organism evidence="1 2">
    <name type="scientific">Paenibacillus sepulcri</name>
    <dbReference type="NCBI Taxonomy" id="359917"/>
    <lineage>
        <taxon>Bacteria</taxon>
        <taxon>Bacillati</taxon>
        <taxon>Bacillota</taxon>
        <taxon>Bacilli</taxon>
        <taxon>Bacillales</taxon>
        <taxon>Paenibacillaceae</taxon>
        <taxon>Paenibacillus</taxon>
    </lineage>
</organism>
<sequence length="61" mass="6718">MKYLFHPVPEDIQLSSVLNALSDPIRLNLAKELSIYGEMACGGLSAPVVKSTLSHHVRTLR</sequence>
<accession>A0ABS7CF82</accession>
<dbReference type="Gene3D" id="1.10.10.10">
    <property type="entry name" value="Winged helix-like DNA-binding domain superfamily/Winged helix DNA-binding domain"/>
    <property type="match status" value="1"/>
</dbReference>
<dbReference type="SUPFAM" id="SSF46785">
    <property type="entry name" value="Winged helix' DNA-binding domain"/>
    <property type="match status" value="1"/>
</dbReference>
<dbReference type="Proteomes" id="UP001519887">
    <property type="component" value="Unassembled WGS sequence"/>
</dbReference>
<dbReference type="InterPro" id="IPR001845">
    <property type="entry name" value="HTH_ArsR_DNA-bd_dom"/>
</dbReference>
<gene>
    <name evidence="1" type="ORF">K0U00_36015</name>
</gene>
<evidence type="ECO:0000313" key="2">
    <source>
        <dbReference type="Proteomes" id="UP001519887"/>
    </source>
</evidence>
<evidence type="ECO:0000313" key="1">
    <source>
        <dbReference type="EMBL" id="MBW7459477.1"/>
    </source>
</evidence>
<comment type="caution">
    <text evidence="1">The sequence shown here is derived from an EMBL/GenBank/DDBJ whole genome shotgun (WGS) entry which is preliminary data.</text>
</comment>
<reference evidence="1 2" key="1">
    <citation type="submission" date="2021-07" db="EMBL/GenBank/DDBJ databases">
        <title>Paenibacillus radiodurans sp. nov., isolated from the southeastern edge of Tengger Desert.</title>
        <authorList>
            <person name="Zhang G."/>
        </authorList>
    </citation>
    <scope>NUCLEOTIDE SEQUENCE [LARGE SCALE GENOMIC DNA]</scope>
    <source>
        <strain evidence="1 2">CCM 7311</strain>
    </source>
</reference>
<feature type="non-terminal residue" evidence="1">
    <location>
        <position position="61"/>
    </location>
</feature>
<dbReference type="EMBL" id="JAHZIK010001662">
    <property type="protein sequence ID" value="MBW7459477.1"/>
    <property type="molecule type" value="Genomic_DNA"/>
</dbReference>
<protein>
    <submittedName>
        <fullName evidence="1">Transcriptional regulator</fullName>
    </submittedName>
</protein>
<dbReference type="InterPro" id="IPR036388">
    <property type="entry name" value="WH-like_DNA-bd_sf"/>
</dbReference>